<feature type="domain" description="Tetrapyrrole methylase" evidence="7">
    <location>
        <begin position="219"/>
        <end position="318"/>
    </location>
</feature>
<evidence type="ECO:0000256" key="4">
    <source>
        <dbReference type="ARBA" id="ARBA00023027"/>
    </source>
</evidence>
<keyword evidence="3" id="KW-0560">Oxidoreductase</keyword>
<dbReference type="Gene3D" id="3.40.1010.10">
    <property type="entry name" value="Cobalt-precorrin-4 Transmethylase, Domain 1"/>
    <property type="match status" value="1"/>
</dbReference>
<dbReference type="Pfam" id="PF10414">
    <property type="entry name" value="CysG_dimeriser"/>
    <property type="match status" value="1"/>
</dbReference>
<reference evidence="10" key="1">
    <citation type="submission" date="2016-10" db="EMBL/GenBank/DDBJ databases">
        <authorList>
            <person name="Varghese N."/>
            <person name="Submissions S."/>
        </authorList>
    </citation>
    <scope>NUCLEOTIDE SEQUENCE [LARGE SCALE GENOMIC DNA]</scope>
    <source>
        <strain evidence="10">DSM 21424</strain>
    </source>
</reference>
<comment type="catalytic activity">
    <reaction evidence="6">
        <text>precorrin-2 + NAD(+) = sirohydrochlorin + NADH + 2 H(+)</text>
        <dbReference type="Rhea" id="RHEA:15613"/>
        <dbReference type="ChEBI" id="CHEBI:15378"/>
        <dbReference type="ChEBI" id="CHEBI:57540"/>
        <dbReference type="ChEBI" id="CHEBI:57945"/>
        <dbReference type="ChEBI" id="CHEBI:58351"/>
        <dbReference type="ChEBI" id="CHEBI:58827"/>
        <dbReference type="EC" id="1.3.1.76"/>
    </reaction>
</comment>
<keyword evidence="10" id="KW-1185">Reference proteome</keyword>
<dbReference type="UniPathway" id="UPA00262">
    <property type="reaction ID" value="UER00222"/>
</dbReference>
<dbReference type="PANTHER" id="PTHR35330:SF1">
    <property type="entry name" value="SIROHEME BIOSYNTHESIS PROTEIN MET8"/>
    <property type="match status" value="1"/>
</dbReference>
<sequence length="321" mass="33459">MKAFPMFLATTGRRIVILGGGEQAAQKARLVIRTDAEIVVAGLDFDDELRALADEGRVRLEDAREIRADLFKNAALVFVATGSAGADGALHALAKGMGAPVVNVVDRPALCDALTPSIVDRDPVVVAIGTEGTAPVLGRQIKTAVETMLEPRLGALAALAGRMRGAVGQRLSSRARRDFWVWVFSGPVRAAHTAGHEQRAAKLLKARLDEGPGAAEGSVAYVGAGPGAADLVSLRGVRRMQEADVIVHGPDLPREILELARRDAEREIAADPVAAALEAAREGQRVVLLVPGAAAELPETLAAAQGALAVEHVPGVAARPP</sequence>
<dbReference type="Gene3D" id="1.10.8.210">
    <property type="entry name" value="Sirohaem synthase, dimerisation domain"/>
    <property type="match status" value="1"/>
</dbReference>
<dbReference type="InterPro" id="IPR036291">
    <property type="entry name" value="NAD(P)-bd_dom_sf"/>
</dbReference>
<keyword evidence="5" id="KW-0627">Porphyrin biosynthesis</keyword>
<dbReference type="EMBL" id="FNAT01000005">
    <property type="protein sequence ID" value="SDE94962.1"/>
    <property type="molecule type" value="Genomic_DNA"/>
</dbReference>
<dbReference type="InterPro" id="IPR028161">
    <property type="entry name" value="Met8-like"/>
</dbReference>
<keyword evidence="9" id="KW-0808">Transferase</keyword>
<organism evidence="9 10">
    <name type="scientific">Limimaricola pyoseonensis</name>
    <dbReference type="NCBI Taxonomy" id="521013"/>
    <lineage>
        <taxon>Bacteria</taxon>
        <taxon>Pseudomonadati</taxon>
        <taxon>Pseudomonadota</taxon>
        <taxon>Alphaproteobacteria</taxon>
        <taxon>Rhodobacterales</taxon>
        <taxon>Paracoccaceae</taxon>
        <taxon>Limimaricola</taxon>
    </lineage>
</organism>
<dbReference type="Pfam" id="PF13241">
    <property type="entry name" value="NAD_binding_7"/>
    <property type="match status" value="1"/>
</dbReference>
<dbReference type="AlphaFoldDB" id="A0A1G7H3G8"/>
<evidence type="ECO:0000259" key="7">
    <source>
        <dbReference type="Pfam" id="PF00590"/>
    </source>
</evidence>
<dbReference type="OrthoDB" id="9815856at2"/>
<evidence type="ECO:0000256" key="5">
    <source>
        <dbReference type="ARBA" id="ARBA00023244"/>
    </source>
</evidence>
<dbReference type="SUPFAM" id="SSF75615">
    <property type="entry name" value="Siroheme synthase middle domains-like"/>
    <property type="match status" value="1"/>
</dbReference>
<dbReference type="InterPro" id="IPR000878">
    <property type="entry name" value="4pyrrol_Mease"/>
</dbReference>
<comment type="pathway">
    <text evidence="1">Porphyrin-containing compound metabolism; siroheme biosynthesis; sirohydrochlorin from precorrin-2: step 1/1.</text>
</comment>
<dbReference type="InterPro" id="IPR035996">
    <property type="entry name" value="4pyrrol_Methylase_sf"/>
</dbReference>
<feature type="domain" description="Sirohaem synthase dimerisation" evidence="8">
    <location>
        <begin position="152"/>
        <end position="208"/>
    </location>
</feature>
<evidence type="ECO:0000256" key="2">
    <source>
        <dbReference type="ARBA" id="ARBA00012400"/>
    </source>
</evidence>
<dbReference type="Gene3D" id="3.40.50.720">
    <property type="entry name" value="NAD(P)-binding Rossmann-like Domain"/>
    <property type="match status" value="1"/>
</dbReference>
<gene>
    <name evidence="9" type="ORF">SAMN04488567_3061</name>
</gene>
<dbReference type="Gene3D" id="3.30.160.110">
    <property type="entry name" value="Siroheme synthase, domain 2"/>
    <property type="match status" value="1"/>
</dbReference>
<dbReference type="InterPro" id="IPR006367">
    <property type="entry name" value="Sirohaem_synthase_N"/>
</dbReference>
<dbReference type="STRING" id="521013.SAMN04488567_3061"/>
<protein>
    <recommendedName>
        <fullName evidence="2">precorrin-2 dehydrogenase</fullName>
        <ecNumber evidence="2">1.3.1.76</ecNumber>
    </recommendedName>
</protein>
<evidence type="ECO:0000313" key="10">
    <source>
        <dbReference type="Proteomes" id="UP000198922"/>
    </source>
</evidence>
<dbReference type="GO" id="GO:0004325">
    <property type="term" value="F:ferrochelatase activity"/>
    <property type="evidence" value="ECO:0007669"/>
    <property type="project" value="InterPro"/>
</dbReference>
<keyword evidence="4" id="KW-0520">NAD</keyword>
<dbReference type="GO" id="GO:0008168">
    <property type="term" value="F:methyltransferase activity"/>
    <property type="evidence" value="ECO:0007669"/>
    <property type="project" value="UniProtKB-KW"/>
</dbReference>
<keyword evidence="9" id="KW-0489">Methyltransferase</keyword>
<evidence type="ECO:0000259" key="8">
    <source>
        <dbReference type="Pfam" id="PF10414"/>
    </source>
</evidence>
<dbReference type="SUPFAM" id="SSF53790">
    <property type="entry name" value="Tetrapyrrole methylase"/>
    <property type="match status" value="1"/>
</dbReference>
<evidence type="ECO:0000256" key="1">
    <source>
        <dbReference type="ARBA" id="ARBA00005010"/>
    </source>
</evidence>
<dbReference type="PANTHER" id="PTHR35330">
    <property type="entry name" value="SIROHEME BIOSYNTHESIS PROTEIN MET8"/>
    <property type="match status" value="1"/>
</dbReference>
<proteinExistence type="predicted"/>
<dbReference type="NCBIfam" id="TIGR01470">
    <property type="entry name" value="cysG_Nterm"/>
    <property type="match status" value="1"/>
</dbReference>
<evidence type="ECO:0000256" key="6">
    <source>
        <dbReference type="ARBA" id="ARBA00047561"/>
    </source>
</evidence>
<dbReference type="Pfam" id="PF00590">
    <property type="entry name" value="TP_methylase"/>
    <property type="match status" value="1"/>
</dbReference>
<dbReference type="InterPro" id="IPR014777">
    <property type="entry name" value="4pyrrole_Mease_sub1"/>
</dbReference>
<dbReference type="RefSeq" id="WP_090113417.1">
    <property type="nucleotide sequence ID" value="NZ_FNAT01000005.1"/>
</dbReference>
<dbReference type="GO" id="GO:0019354">
    <property type="term" value="P:siroheme biosynthetic process"/>
    <property type="evidence" value="ECO:0007669"/>
    <property type="project" value="UniProtKB-UniPathway"/>
</dbReference>
<dbReference type="GO" id="GO:0043115">
    <property type="term" value="F:precorrin-2 dehydrogenase activity"/>
    <property type="evidence" value="ECO:0007669"/>
    <property type="project" value="UniProtKB-EC"/>
</dbReference>
<dbReference type="InterPro" id="IPR019478">
    <property type="entry name" value="Sirohaem_synthase_dimer_dom"/>
</dbReference>
<dbReference type="Proteomes" id="UP000198922">
    <property type="component" value="Unassembled WGS sequence"/>
</dbReference>
<evidence type="ECO:0000256" key="3">
    <source>
        <dbReference type="ARBA" id="ARBA00023002"/>
    </source>
</evidence>
<evidence type="ECO:0000313" key="9">
    <source>
        <dbReference type="EMBL" id="SDE94962.1"/>
    </source>
</evidence>
<dbReference type="InterPro" id="IPR037115">
    <property type="entry name" value="Sirohaem_synt_dimer_dom_sf"/>
</dbReference>
<accession>A0A1G7H3G8</accession>
<dbReference type="EC" id="1.3.1.76" evidence="2"/>
<name>A0A1G7H3G8_9RHOB</name>
<dbReference type="GO" id="GO:0032259">
    <property type="term" value="P:methylation"/>
    <property type="evidence" value="ECO:0007669"/>
    <property type="project" value="UniProtKB-KW"/>
</dbReference>
<dbReference type="SUPFAM" id="SSF51735">
    <property type="entry name" value="NAD(P)-binding Rossmann-fold domains"/>
    <property type="match status" value="1"/>
</dbReference>